<comment type="caution">
    <text evidence="1">The sequence shown here is derived from an EMBL/GenBank/DDBJ whole genome shotgun (WGS) entry which is preliminary data.</text>
</comment>
<proteinExistence type="predicted"/>
<dbReference type="STRING" id="4072.A0A2G2Z3E1"/>
<protein>
    <submittedName>
        <fullName evidence="1">Uncharacterized protein</fullName>
    </submittedName>
</protein>
<dbReference type="Proteomes" id="UP000222542">
    <property type="component" value="Unassembled WGS sequence"/>
</dbReference>
<dbReference type="EMBL" id="AYRZ02000007">
    <property type="protein sequence ID" value="PHT76532.1"/>
    <property type="molecule type" value="Genomic_DNA"/>
</dbReference>
<dbReference type="PANTHER" id="PTHR47801:SF1">
    <property type="entry name" value="OS05G0145600 PROTEIN"/>
    <property type="match status" value="1"/>
</dbReference>
<evidence type="ECO:0000313" key="2">
    <source>
        <dbReference type="Proteomes" id="UP000222542"/>
    </source>
</evidence>
<dbReference type="Gramene" id="PHT76532">
    <property type="protein sequence ID" value="PHT76532"/>
    <property type="gene ID" value="T459_20054"/>
</dbReference>
<reference evidence="1 2" key="1">
    <citation type="journal article" date="2014" name="Nat. Genet.">
        <title>Genome sequence of the hot pepper provides insights into the evolution of pungency in Capsicum species.</title>
        <authorList>
            <person name="Kim S."/>
            <person name="Park M."/>
            <person name="Yeom S.I."/>
            <person name="Kim Y.M."/>
            <person name="Lee J.M."/>
            <person name="Lee H.A."/>
            <person name="Seo E."/>
            <person name="Choi J."/>
            <person name="Cheong K."/>
            <person name="Kim K.T."/>
            <person name="Jung K."/>
            <person name="Lee G.W."/>
            <person name="Oh S.K."/>
            <person name="Bae C."/>
            <person name="Kim S.B."/>
            <person name="Lee H.Y."/>
            <person name="Kim S.Y."/>
            <person name="Kim M.S."/>
            <person name="Kang B.C."/>
            <person name="Jo Y.D."/>
            <person name="Yang H.B."/>
            <person name="Jeong H.J."/>
            <person name="Kang W.H."/>
            <person name="Kwon J.K."/>
            <person name="Shin C."/>
            <person name="Lim J.Y."/>
            <person name="Park J.H."/>
            <person name="Huh J.H."/>
            <person name="Kim J.S."/>
            <person name="Kim B.D."/>
            <person name="Cohen O."/>
            <person name="Paran I."/>
            <person name="Suh M.C."/>
            <person name="Lee S.B."/>
            <person name="Kim Y.K."/>
            <person name="Shin Y."/>
            <person name="Noh S.J."/>
            <person name="Park J."/>
            <person name="Seo Y.S."/>
            <person name="Kwon S.Y."/>
            <person name="Kim H.A."/>
            <person name="Park J.M."/>
            <person name="Kim H.J."/>
            <person name="Choi S.B."/>
            <person name="Bosland P.W."/>
            <person name="Reeves G."/>
            <person name="Jo S.H."/>
            <person name="Lee B.W."/>
            <person name="Cho H.T."/>
            <person name="Choi H.S."/>
            <person name="Lee M.S."/>
            <person name="Yu Y."/>
            <person name="Do Choi Y."/>
            <person name="Park B.S."/>
            <person name="van Deynze A."/>
            <person name="Ashrafi H."/>
            <person name="Hill T."/>
            <person name="Kim W.T."/>
            <person name="Pai H.S."/>
            <person name="Ahn H.K."/>
            <person name="Yeam I."/>
            <person name="Giovannoni J.J."/>
            <person name="Rose J.K."/>
            <person name="Sorensen I."/>
            <person name="Lee S.J."/>
            <person name="Kim R.W."/>
            <person name="Choi I.Y."/>
            <person name="Choi B.S."/>
            <person name="Lim J.S."/>
            <person name="Lee Y.H."/>
            <person name="Choi D."/>
        </authorList>
    </citation>
    <scope>NUCLEOTIDE SEQUENCE [LARGE SCALE GENOMIC DNA]</scope>
    <source>
        <strain evidence="2">cv. CM334</strain>
    </source>
</reference>
<organism evidence="1 2">
    <name type="scientific">Capsicum annuum</name>
    <name type="common">Capsicum pepper</name>
    <dbReference type="NCBI Taxonomy" id="4072"/>
    <lineage>
        <taxon>Eukaryota</taxon>
        <taxon>Viridiplantae</taxon>
        <taxon>Streptophyta</taxon>
        <taxon>Embryophyta</taxon>
        <taxon>Tracheophyta</taxon>
        <taxon>Spermatophyta</taxon>
        <taxon>Magnoliopsida</taxon>
        <taxon>eudicotyledons</taxon>
        <taxon>Gunneridae</taxon>
        <taxon>Pentapetalae</taxon>
        <taxon>asterids</taxon>
        <taxon>lamiids</taxon>
        <taxon>Solanales</taxon>
        <taxon>Solanaceae</taxon>
        <taxon>Solanoideae</taxon>
        <taxon>Capsiceae</taxon>
        <taxon>Capsicum</taxon>
    </lineage>
</organism>
<dbReference type="PANTHER" id="PTHR47801">
    <property type="entry name" value="OS05G0145600 PROTEIN"/>
    <property type="match status" value="1"/>
</dbReference>
<reference evidence="1 2" key="2">
    <citation type="journal article" date="2017" name="Genome Biol.">
        <title>New reference genome sequences of hot pepper reveal the massive evolution of plant disease-resistance genes by retroduplication.</title>
        <authorList>
            <person name="Kim S."/>
            <person name="Park J."/>
            <person name="Yeom S.I."/>
            <person name="Kim Y.M."/>
            <person name="Seo E."/>
            <person name="Kim K.T."/>
            <person name="Kim M.S."/>
            <person name="Lee J.M."/>
            <person name="Cheong K."/>
            <person name="Shin H.S."/>
            <person name="Kim S.B."/>
            <person name="Han K."/>
            <person name="Lee J."/>
            <person name="Park M."/>
            <person name="Lee H.A."/>
            <person name="Lee H.Y."/>
            <person name="Lee Y."/>
            <person name="Oh S."/>
            <person name="Lee J.H."/>
            <person name="Choi E."/>
            <person name="Choi E."/>
            <person name="Lee S.E."/>
            <person name="Jeon J."/>
            <person name="Kim H."/>
            <person name="Choi G."/>
            <person name="Song H."/>
            <person name="Lee J."/>
            <person name="Lee S.C."/>
            <person name="Kwon J.K."/>
            <person name="Lee H.Y."/>
            <person name="Koo N."/>
            <person name="Hong Y."/>
            <person name="Kim R.W."/>
            <person name="Kang W.H."/>
            <person name="Huh J.H."/>
            <person name="Kang B.C."/>
            <person name="Yang T.J."/>
            <person name="Lee Y.H."/>
            <person name="Bennetzen J.L."/>
            <person name="Choi D."/>
        </authorList>
    </citation>
    <scope>NUCLEOTIDE SEQUENCE [LARGE SCALE GENOMIC DNA]</scope>
    <source>
        <strain evidence="2">cv. CM334</strain>
    </source>
</reference>
<evidence type="ECO:0000313" key="1">
    <source>
        <dbReference type="EMBL" id="PHT76532.1"/>
    </source>
</evidence>
<accession>A0A2G2Z3E1</accession>
<name>A0A2G2Z3E1_CAPAN</name>
<gene>
    <name evidence="1" type="ORF">T459_20054</name>
</gene>
<keyword evidence="2" id="KW-1185">Reference proteome</keyword>
<sequence length="108" mass="11862">MTAFQTSAPNRTLWVSDLQISAPNFQISAPNFSDLRKYLASTPEEYAKRNYANNKAKYGTVIASLTAQQRYAIVWDITAAGLGLNKFCYAGLIAAHKSKEPVTDDLAS</sequence>
<dbReference type="AlphaFoldDB" id="A0A2G2Z3E1"/>